<evidence type="ECO:0000256" key="2">
    <source>
        <dbReference type="SAM" id="Phobius"/>
    </source>
</evidence>
<keyword evidence="2" id="KW-0812">Transmembrane</keyword>
<evidence type="ECO:0008006" key="5">
    <source>
        <dbReference type="Google" id="ProtNLM"/>
    </source>
</evidence>
<comment type="caution">
    <text evidence="3">The sequence shown here is derived from an EMBL/GenBank/DDBJ whole genome shotgun (WGS) entry which is preliminary data.</text>
</comment>
<evidence type="ECO:0000313" key="3">
    <source>
        <dbReference type="EMBL" id="RVU46961.1"/>
    </source>
</evidence>
<feature type="compositionally biased region" description="Basic and acidic residues" evidence="1">
    <location>
        <begin position="237"/>
        <end position="248"/>
    </location>
</feature>
<sequence>MRPVMQTLQRPIVYRSAIALYVLMMLGLITASVAIGNRDVRSALYLTGSPTWNPHRPYALRALYFDAATGARLAPDHFEVQWSAPNSPPLATAQAGPGHYLHIQLPPNDHLAPTHPATSSDALAPTHPATSSDALAPTHPATSSDALAPTHPATSPDALAPTHPATSPDALAPTHPATSSDALAPEGDTTAETREICALARRQTVPDLRECWTIELREPPRTPSEALQHAIGSPTSRDPDQNERRTALTDDDPTSELAMQIGPVDGELVRGLPDTLWLRVFERDTGQPRRANLEITLERGLTQTPLPTSLTTDPLGLARLPVNAMTELTLKVIARPYAPTDAPASASYTLRIPTVAAQFAVSLPRPYTIAGQSVEGSVNTILTDSPFMTDLFEGTSMIAANAFGSSKGSGGFTLPTPEANAPGPLARVQVYQSFFGAGDAWDIAHLLILKDGSPQTLRQSTALLLEHLHTTHPDEHWGTYLALLTPPHSPSVDTPARLTPLIEFALNRLPRDFQSPQPLLNTREEDRRELEDWKNEIQRDLYHMMIVVLLVGLLIVAYFALLGLRRLRRERSLLAEIDLEFDAPLTDNSDTRLEDLVTLFQAFIVFATIALFGLGIILVVSYL</sequence>
<keyword evidence="4" id="KW-1185">Reference proteome</keyword>
<proteinExistence type="predicted"/>
<dbReference type="EMBL" id="SADD01000002">
    <property type="protein sequence ID" value="RVU46961.1"/>
    <property type="molecule type" value="Genomic_DNA"/>
</dbReference>
<accession>A0ABY0CV56</accession>
<feature type="region of interest" description="Disordered" evidence="1">
    <location>
        <begin position="216"/>
        <end position="256"/>
    </location>
</feature>
<reference evidence="3 4" key="1">
    <citation type="submission" date="2019-01" db="EMBL/GenBank/DDBJ databases">
        <title>Lujinxingia litoralis gen. nov., sp. nov. and Lujinxingia sediminis gen. nov., sp. nov., new members in the order Bradymonadales, isolated from coastal sediment.</title>
        <authorList>
            <person name="Li C.-M."/>
        </authorList>
    </citation>
    <scope>NUCLEOTIDE SEQUENCE [LARGE SCALE GENOMIC DNA]</scope>
    <source>
        <strain evidence="3 4">SEH01</strain>
    </source>
</reference>
<feature type="transmembrane region" description="Helical" evidence="2">
    <location>
        <begin position="12"/>
        <end position="35"/>
    </location>
</feature>
<keyword evidence="2" id="KW-1133">Transmembrane helix</keyword>
<protein>
    <recommendedName>
        <fullName evidence="5">Protein BatD</fullName>
    </recommendedName>
</protein>
<evidence type="ECO:0000256" key="1">
    <source>
        <dbReference type="SAM" id="MobiDB-lite"/>
    </source>
</evidence>
<feature type="transmembrane region" description="Helical" evidence="2">
    <location>
        <begin position="541"/>
        <end position="564"/>
    </location>
</feature>
<evidence type="ECO:0000313" key="4">
    <source>
        <dbReference type="Proteomes" id="UP000282926"/>
    </source>
</evidence>
<feature type="region of interest" description="Disordered" evidence="1">
    <location>
        <begin position="101"/>
        <end position="190"/>
    </location>
</feature>
<feature type="transmembrane region" description="Helical" evidence="2">
    <location>
        <begin position="599"/>
        <end position="622"/>
    </location>
</feature>
<gene>
    <name evidence="3" type="ORF">EA187_07440</name>
</gene>
<dbReference type="RefSeq" id="WP_127779825.1">
    <property type="nucleotide sequence ID" value="NZ_SADD01000002.1"/>
</dbReference>
<name>A0ABY0CV56_9DELT</name>
<organism evidence="3 4">
    <name type="scientific">Lujinxingia sediminis</name>
    <dbReference type="NCBI Taxonomy" id="2480984"/>
    <lineage>
        <taxon>Bacteria</taxon>
        <taxon>Deltaproteobacteria</taxon>
        <taxon>Bradymonadales</taxon>
        <taxon>Lujinxingiaceae</taxon>
        <taxon>Lujinxingia</taxon>
    </lineage>
</organism>
<dbReference type="Proteomes" id="UP000282926">
    <property type="component" value="Unassembled WGS sequence"/>
</dbReference>
<keyword evidence="2" id="KW-0472">Membrane</keyword>